<accession>A0A1Y1KED6</accession>
<evidence type="ECO:0000256" key="1">
    <source>
        <dbReference type="SAM" id="MobiDB-lite"/>
    </source>
</evidence>
<evidence type="ECO:0000313" key="3">
    <source>
        <dbReference type="EMBL" id="JAV59852.1"/>
    </source>
</evidence>
<feature type="signal peptide" evidence="2">
    <location>
        <begin position="1"/>
        <end position="21"/>
    </location>
</feature>
<feature type="region of interest" description="Disordered" evidence="1">
    <location>
        <begin position="164"/>
        <end position="201"/>
    </location>
</feature>
<reference evidence="3" key="1">
    <citation type="journal article" date="2016" name="Sci. Rep.">
        <title>Molecular characterization of firefly nuptial gifts: a multi-omics approach sheds light on postcopulatory sexual selection.</title>
        <authorList>
            <person name="Al-Wathiqui N."/>
            <person name="Fallon T.R."/>
            <person name="South A."/>
            <person name="Weng J.K."/>
            <person name="Lewis S.M."/>
        </authorList>
    </citation>
    <scope>NUCLEOTIDE SEQUENCE</scope>
</reference>
<evidence type="ECO:0000256" key="2">
    <source>
        <dbReference type="SAM" id="SignalP"/>
    </source>
</evidence>
<dbReference type="EMBL" id="GEZM01085982">
    <property type="protein sequence ID" value="JAV59853.1"/>
    <property type="molecule type" value="Transcribed_RNA"/>
</dbReference>
<keyword evidence="2" id="KW-0732">Signal</keyword>
<feature type="compositionally biased region" description="Polar residues" evidence="1">
    <location>
        <begin position="132"/>
        <end position="145"/>
    </location>
</feature>
<feature type="compositionally biased region" description="Basic and acidic residues" evidence="1">
    <location>
        <begin position="619"/>
        <end position="639"/>
    </location>
</feature>
<sequence>MHFGNLPLQVLLLSVVALSKGQHYDSDYNVADSDDDSAGYTADEQESPDYSKYFNSPGSAPQQEENSESGFVTPLDFQSFFGAPQGGFSSANIQDEVKSDNGFAASGFFNGPGLGATDYFEQAQKETKSVENTEQTPDYISSNIPTPGGYHENIENFRRRSEKFRPLPAAKPQEEEERQSYTNFKPSPVDSSPIKPTQPGYYAKYTQTPVASPYRKYSFQTQPTPIPYSPTYLKYTSPADGSYEYVPSQTVTQSARHTGCVKVNKKIPTEKFSKTPMTCYVCKDPKTGAQSEHCSYEQQPKAYYTSSSQSYNTQKPTRAKREDSEAYDPYEEVKARSHRYNSQPEEFADQRYRAPDFSEYEQYSAAEERADDDEEDEKSSSEKQSEELVKQKDSCQKIHKDGISCLVCKNAETGGNYEQCSYQSEPNEQKYAYVRESKYDGDNESDSPEGESEKYKEEVPVHFAKTTGKLRRDGVVGLDPTLYGRPESRKRSKVARQESKQSEDIVKPESYYDPTGKRDVERVLEEFSKKDRSNCEQVKKKGMTCYLCVDKKGIKHEECMYISESRPHSSLVAYHEKETVKDVDEPESESETRRKLAVHPKKVHETDARNKREKKRKPEPKPDIATEDGPKKDKRKRQEPTTGFDLISNSGPYSTEKKKQKKTKQREPDPKPEFDVNDEGGLYSAETKPVYVKALGLSLPKYMVEKTDYERDFDLSSSKGRK</sequence>
<feature type="region of interest" description="Disordered" evidence="1">
    <location>
        <begin position="416"/>
        <end position="517"/>
    </location>
</feature>
<feature type="compositionally biased region" description="Low complexity" evidence="1">
    <location>
        <begin position="303"/>
        <end position="314"/>
    </location>
</feature>
<feature type="compositionally biased region" description="Basic and acidic residues" evidence="1">
    <location>
        <begin position="574"/>
        <end position="583"/>
    </location>
</feature>
<feature type="region of interest" description="Disordered" evidence="1">
    <location>
        <begin position="27"/>
        <end position="73"/>
    </location>
</feature>
<feature type="region of interest" description="Disordered" evidence="1">
    <location>
        <begin position="302"/>
        <end position="394"/>
    </location>
</feature>
<dbReference type="AlphaFoldDB" id="A0A1Y1KED6"/>
<feature type="compositionally biased region" description="Basic and acidic residues" evidence="1">
    <location>
        <begin position="665"/>
        <end position="674"/>
    </location>
</feature>
<feature type="compositionally biased region" description="Polar residues" evidence="1">
    <location>
        <begin position="53"/>
        <end position="70"/>
    </location>
</feature>
<feature type="compositionally biased region" description="Basic and acidic residues" evidence="1">
    <location>
        <begin position="495"/>
        <end position="507"/>
    </location>
</feature>
<dbReference type="EMBL" id="GEZM01085983">
    <property type="protein sequence ID" value="JAV59852.1"/>
    <property type="molecule type" value="Transcribed_RNA"/>
</dbReference>
<feature type="region of interest" description="Disordered" evidence="1">
    <location>
        <begin position="564"/>
        <end position="684"/>
    </location>
</feature>
<proteinExistence type="predicted"/>
<feature type="compositionally biased region" description="Acidic residues" evidence="1">
    <location>
        <begin position="32"/>
        <end position="47"/>
    </location>
</feature>
<organism evidence="3">
    <name type="scientific">Photinus pyralis</name>
    <name type="common">Common eastern firefly</name>
    <name type="synonym">Lampyris pyralis</name>
    <dbReference type="NCBI Taxonomy" id="7054"/>
    <lineage>
        <taxon>Eukaryota</taxon>
        <taxon>Metazoa</taxon>
        <taxon>Ecdysozoa</taxon>
        <taxon>Arthropoda</taxon>
        <taxon>Hexapoda</taxon>
        <taxon>Insecta</taxon>
        <taxon>Pterygota</taxon>
        <taxon>Neoptera</taxon>
        <taxon>Endopterygota</taxon>
        <taxon>Coleoptera</taxon>
        <taxon>Polyphaga</taxon>
        <taxon>Elateriformia</taxon>
        <taxon>Elateroidea</taxon>
        <taxon>Lampyridae</taxon>
        <taxon>Lampyrinae</taxon>
        <taxon>Photinus</taxon>
    </lineage>
</organism>
<name>A0A1Y1KED6_PHOPY</name>
<feature type="compositionally biased region" description="Basic and acidic residues" evidence="1">
    <location>
        <begin position="451"/>
        <end position="460"/>
    </location>
</feature>
<feature type="chain" id="PRO_5011907259" evidence="2">
    <location>
        <begin position="22"/>
        <end position="722"/>
    </location>
</feature>
<feature type="region of interest" description="Disordered" evidence="1">
    <location>
        <begin position="129"/>
        <end position="150"/>
    </location>
</feature>
<feature type="compositionally biased region" description="Polar residues" evidence="1">
    <location>
        <begin position="416"/>
        <end position="426"/>
    </location>
</feature>
<protein>
    <submittedName>
        <fullName evidence="3">Uncharacterized protein</fullName>
    </submittedName>
</protein>
<feature type="compositionally biased region" description="Basic and acidic residues" evidence="1">
    <location>
        <begin position="378"/>
        <end position="394"/>
    </location>
</feature>